<accession>A0A1M6PW43</accession>
<keyword evidence="2" id="KW-1185">Reference proteome</keyword>
<gene>
    <name evidence="1" type="ORF">SAMN05444342_0655</name>
</gene>
<organism evidence="1 2">
    <name type="scientific">Haladaptatus paucihalophilus DX253</name>
    <dbReference type="NCBI Taxonomy" id="797209"/>
    <lineage>
        <taxon>Archaea</taxon>
        <taxon>Methanobacteriati</taxon>
        <taxon>Methanobacteriota</taxon>
        <taxon>Stenosarchaea group</taxon>
        <taxon>Halobacteria</taxon>
        <taxon>Halobacteriales</taxon>
        <taxon>Haladaptataceae</taxon>
        <taxon>Haladaptatus</taxon>
    </lineage>
</organism>
<dbReference type="EMBL" id="FRAN01000001">
    <property type="protein sequence ID" value="SHK12214.1"/>
    <property type="molecule type" value="Genomic_DNA"/>
</dbReference>
<dbReference type="AlphaFoldDB" id="A0A1M6PW43"/>
<reference evidence="2" key="1">
    <citation type="submission" date="2016-11" db="EMBL/GenBank/DDBJ databases">
        <authorList>
            <person name="Varghese N."/>
            <person name="Submissions S."/>
        </authorList>
    </citation>
    <scope>NUCLEOTIDE SEQUENCE [LARGE SCALE GENOMIC DNA]</scope>
    <source>
        <strain evidence="2">DX253</strain>
    </source>
</reference>
<dbReference type="Proteomes" id="UP000184203">
    <property type="component" value="Unassembled WGS sequence"/>
</dbReference>
<sequence>MCYLMSNSNARSALRPERPLLVAAVLLTALVTAWLFVPTMVGHIAAMNVGSVDVTTSGATVTDGGQHLTTTLTIHNPTRRDIVFYSGLIHVYDGETQLTDGTTTPFGETTVPAKETVTLQVEIGLDPDRTARAKRAIRSDSATFSGNLRGRIGEKGIHVSVNTGGSER</sequence>
<evidence type="ECO:0000313" key="2">
    <source>
        <dbReference type="Proteomes" id="UP000184203"/>
    </source>
</evidence>
<evidence type="ECO:0000313" key="1">
    <source>
        <dbReference type="EMBL" id="SHK12214.1"/>
    </source>
</evidence>
<protein>
    <submittedName>
        <fullName evidence="1">Uncharacterized protein</fullName>
    </submittedName>
</protein>
<name>A0A1M6PW43_HALPU</name>
<proteinExistence type="predicted"/>